<proteinExistence type="predicted"/>
<reference evidence="2 3" key="1">
    <citation type="submission" date="2015-07" db="EMBL/GenBank/DDBJ databases">
        <title>Lactobacillus korensis/26-25/ whole genome sequencing.</title>
        <authorList>
            <person name="Kim M.K."/>
            <person name="Im W.-T."/>
            <person name="Srinivasan S."/>
            <person name="Lee J.-J."/>
        </authorList>
    </citation>
    <scope>NUCLEOTIDE SEQUENCE [LARGE SCALE GENOMIC DNA]</scope>
    <source>
        <strain evidence="2 3">26-25</strain>
    </source>
</reference>
<evidence type="ECO:0000313" key="3">
    <source>
        <dbReference type="Proteomes" id="UP000036000"/>
    </source>
</evidence>
<feature type="region of interest" description="Disordered" evidence="1">
    <location>
        <begin position="1"/>
        <end position="31"/>
    </location>
</feature>
<dbReference type="Proteomes" id="UP000036000">
    <property type="component" value="Chromosome"/>
</dbReference>
<sequence length="72" mass="7933">MEARVGDVSRGNFPGLHHGTSLETRSLSEASKRGQRLLHGLWPVPTGWNVWQPQAPDKAKTNDKAGVSFYCT</sequence>
<evidence type="ECO:0000313" key="2">
    <source>
        <dbReference type="EMBL" id="AKP65366.1"/>
    </source>
</evidence>
<name>A0AAC8UWK8_9LACO</name>
<organism evidence="2 3">
    <name type="scientific">Levilactobacillus koreensis</name>
    <dbReference type="NCBI Taxonomy" id="637971"/>
    <lineage>
        <taxon>Bacteria</taxon>
        <taxon>Bacillati</taxon>
        <taxon>Bacillota</taxon>
        <taxon>Bacilli</taxon>
        <taxon>Lactobacillales</taxon>
        <taxon>Lactobacillaceae</taxon>
        <taxon>Levilactobacillus</taxon>
    </lineage>
</organism>
<evidence type="ECO:0000256" key="1">
    <source>
        <dbReference type="SAM" id="MobiDB-lite"/>
    </source>
</evidence>
<dbReference type="EMBL" id="CP012033">
    <property type="protein sequence ID" value="AKP65366.1"/>
    <property type="molecule type" value="Genomic_DNA"/>
</dbReference>
<keyword evidence="3" id="KW-1185">Reference proteome</keyword>
<dbReference type="AlphaFoldDB" id="A0AAC8UWK8"/>
<gene>
    <name evidence="2" type="ORF">ABN16_10370</name>
</gene>
<protein>
    <submittedName>
        <fullName evidence="2">Uncharacterized protein</fullName>
    </submittedName>
</protein>
<accession>A0AAC8UWK8</accession>
<dbReference type="KEGG" id="lko:ABN16_10370"/>